<dbReference type="EMBL" id="JAOAOG010000323">
    <property type="protein sequence ID" value="KAJ6229237.1"/>
    <property type="molecule type" value="Genomic_DNA"/>
</dbReference>
<dbReference type="AlphaFoldDB" id="A0AAV8A0W3"/>
<proteinExistence type="predicted"/>
<organism evidence="2 4">
    <name type="scientific">Anaeramoeba flamelloides</name>
    <dbReference type="NCBI Taxonomy" id="1746091"/>
    <lineage>
        <taxon>Eukaryota</taxon>
        <taxon>Metamonada</taxon>
        <taxon>Anaeramoebidae</taxon>
        <taxon>Anaeramoeba</taxon>
    </lineage>
</organism>
<evidence type="ECO:0008006" key="6">
    <source>
        <dbReference type="Google" id="ProtNLM"/>
    </source>
</evidence>
<gene>
    <name evidence="2" type="ORF">M0812_08745</name>
    <name evidence="3" type="ORF">M0813_08154</name>
</gene>
<reference evidence="2" key="2">
    <citation type="submission" date="2022-08" db="EMBL/GenBank/DDBJ databases">
        <title>Novel sulphate-reducing endosymbionts in the free-living metamonad Anaeramoeba.</title>
        <authorList>
            <person name="Jerlstrom-Hultqvist J."/>
            <person name="Cepicka I."/>
            <person name="Gallot-Lavallee L."/>
            <person name="Salas-Leiva D."/>
            <person name="Curtis B.A."/>
            <person name="Zahonova K."/>
            <person name="Pipaliya S."/>
            <person name="Dacks J."/>
            <person name="Roger A.J."/>
        </authorList>
    </citation>
    <scope>NUCLEOTIDE SEQUENCE</scope>
    <source>
        <strain evidence="2">Busselton2</strain>
    </source>
</reference>
<sequence length="103" mass="12387">MQIDKNKLEFKQRTQNVYVRRTNDRSVGWGLFLIIGSALAFIAIGYLFFIKFDFVHLSAKKDPLTEFFRTDWYYSLLIPFCFNITLIFICFNWAFFQIFVRNS</sequence>
<keyword evidence="5" id="KW-1185">Reference proteome</keyword>
<dbReference type="Proteomes" id="UP001150062">
    <property type="component" value="Unassembled WGS sequence"/>
</dbReference>
<dbReference type="Proteomes" id="UP001146793">
    <property type="component" value="Unassembled WGS sequence"/>
</dbReference>
<dbReference type="InterPro" id="IPR029164">
    <property type="entry name" value="PIG-Y"/>
</dbReference>
<keyword evidence="1" id="KW-1133">Transmembrane helix</keyword>
<evidence type="ECO:0000313" key="5">
    <source>
        <dbReference type="Proteomes" id="UP001150062"/>
    </source>
</evidence>
<dbReference type="EMBL" id="JANTQA010000021">
    <property type="protein sequence ID" value="KAJ3446208.1"/>
    <property type="molecule type" value="Genomic_DNA"/>
</dbReference>
<accession>A0AAV8A0W3</accession>
<keyword evidence="1" id="KW-0812">Transmembrane</keyword>
<name>A0AAV8A0W3_9EUKA</name>
<reference evidence="3" key="1">
    <citation type="submission" date="2022-08" db="EMBL/GenBank/DDBJ databases">
        <title>Novel sulfate-reducing endosymbionts in the free-living metamonad Anaeramoeba.</title>
        <authorList>
            <person name="Jerlstrom-Hultqvist J."/>
            <person name="Cepicka I."/>
            <person name="Gallot-Lavallee L."/>
            <person name="Salas-Leiva D."/>
            <person name="Curtis B.A."/>
            <person name="Zahonova K."/>
            <person name="Pipaliya S."/>
            <person name="Dacks J."/>
            <person name="Roger A.J."/>
        </authorList>
    </citation>
    <scope>NUCLEOTIDE SEQUENCE</scope>
    <source>
        <strain evidence="3">Schooner1</strain>
    </source>
</reference>
<evidence type="ECO:0000313" key="3">
    <source>
        <dbReference type="EMBL" id="KAJ6229237.1"/>
    </source>
</evidence>
<feature type="transmembrane region" description="Helical" evidence="1">
    <location>
        <begin position="29"/>
        <end position="52"/>
    </location>
</feature>
<protein>
    <recommendedName>
        <fullName evidence="6">Photosystem I assembly protein Ycf4</fullName>
    </recommendedName>
</protein>
<evidence type="ECO:0000313" key="2">
    <source>
        <dbReference type="EMBL" id="KAJ3446208.1"/>
    </source>
</evidence>
<evidence type="ECO:0000313" key="4">
    <source>
        <dbReference type="Proteomes" id="UP001146793"/>
    </source>
</evidence>
<comment type="caution">
    <text evidence="2">The sequence shown here is derived from an EMBL/GenBank/DDBJ whole genome shotgun (WGS) entry which is preliminary data.</text>
</comment>
<keyword evidence="1" id="KW-0472">Membrane</keyword>
<dbReference type="Pfam" id="PF15159">
    <property type="entry name" value="PIG-Y"/>
    <property type="match status" value="1"/>
</dbReference>
<feature type="transmembrane region" description="Helical" evidence="1">
    <location>
        <begin position="72"/>
        <end position="96"/>
    </location>
</feature>
<evidence type="ECO:0000256" key="1">
    <source>
        <dbReference type="SAM" id="Phobius"/>
    </source>
</evidence>